<gene>
    <name evidence="1" type="ORF">SAMN05660453_0168</name>
</gene>
<evidence type="ECO:0000313" key="2">
    <source>
        <dbReference type="Proteomes" id="UP000199376"/>
    </source>
</evidence>
<protein>
    <submittedName>
        <fullName evidence="1">Uncharacterized protein</fullName>
    </submittedName>
</protein>
<reference evidence="1 2" key="1">
    <citation type="submission" date="2016-10" db="EMBL/GenBank/DDBJ databases">
        <authorList>
            <person name="de Groot N.N."/>
        </authorList>
    </citation>
    <scope>NUCLEOTIDE SEQUENCE [LARGE SCALE GENOMIC DNA]</scope>
    <source>
        <strain evidence="1 2">DSM 19113</strain>
    </source>
</reference>
<proteinExistence type="predicted"/>
<dbReference type="Proteomes" id="UP000199376">
    <property type="component" value="Unassembled WGS sequence"/>
</dbReference>
<sequence length="58" mass="6681">MISKEERAHDFAMMITKLAVQARIDMAKKNDSDTSIDGERAMFAYIDAYKQTLEHLDD</sequence>
<accession>A0A1I1DWE5</accession>
<keyword evidence="2" id="KW-1185">Reference proteome</keyword>
<dbReference type="AlphaFoldDB" id="A0A1I1DWE5"/>
<dbReference type="OrthoDB" id="9991338at2"/>
<organism evidence="1 2">
    <name type="scientific">Fructobacillus durionis</name>
    <dbReference type="NCBI Taxonomy" id="283737"/>
    <lineage>
        <taxon>Bacteria</taxon>
        <taxon>Bacillati</taxon>
        <taxon>Bacillota</taxon>
        <taxon>Bacilli</taxon>
        <taxon>Lactobacillales</taxon>
        <taxon>Lactobacillaceae</taxon>
        <taxon>Fructobacillus</taxon>
    </lineage>
</organism>
<evidence type="ECO:0000313" key="1">
    <source>
        <dbReference type="EMBL" id="SFB79114.1"/>
    </source>
</evidence>
<dbReference type="RefSeq" id="WP_159427764.1">
    <property type="nucleotide sequence ID" value="NZ_FOLI01000001.1"/>
</dbReference>
<name>A0A1I1DWE5_9LACO</name>
<dbReference type="EMBL" id="FOLI01000001">
    <property type="protein sequence ID" value="SFB79114.1"/>
    <property type="molecule type" value="Genomic_DNA"/>
</dbReference>